<dbReference type="Proteomes" id="UP001589575">
    <property type="component" value="Unassembled WGS sequence"/>
</dbReference>
<accession>A0ABV5G626</accession>
<organism evidence="2 3">
    <name type="scientific">Citricoccus parietis</name>
    <dbReference type="NCBI Taxonomy" id="592307"/>
    <lineage>
        <taxon>Bacteria</taxon>
        <taxon>Bacillati</taxon>
        <taxon>Actinomycetota</taxon>
        <taxon>Actinomycetes</taxon>
        <taxon>Micrococcales</taxon>
        <taxon>Micrococcaceae</taxon>
        <taxon>Citricoccus</taxon>
    </lineage>
</organism>
<proteinExistence type="predicted"/>
<gene>
    <name evidence="2" type="ORF">ACFFX0_25600</name>
</gene>
<name>A0ABV5G626_9MICC</name>
<evidence type="ECO:0000256" key="1">
    <source>
        <dbReference type="SAM" id="MobiDB-lite"/>
    </source>
</evidence>
<reference evidence="2 3" key="1">
    <citation type="submission" date="2024-09" db="EMBL/GenBank/DDBJ databases">
        <authorList>
            <person name="Sun Q."/>
            <person name="Mori K."/>
        </authorList>
    </citation>
    <scope>NUCLEOTIDE SEQUENCE [LARGE SCALE GENOMIC DNA]</scope>
    <source>
        <strain evidence="2 3">CCM 7609</strain>
    </source>
</reference>
<dbReference type="EMBL" id="JBHMFI010000002">
    <property type="protein sequence ID" value="MFB9074385.1"/>
    <property type="molecule type" value="Genomic_DNA"/>
</dbReference>
<protein>
    <submittedName>
        <fullName evidence="2">Uncharacterized protein</fullName>
    </submittedName>
</protein>
<feature type="region of interest" description="Disordered" evidence="1">
    <location>
        <begin position="25"/>
        <end position="47"/>
    </location>
</feature>
<sequence length="102" mass="10824">MATDPIYAAADTSNSTVIPCWASRAGHQTKDSARASKRRSQSSRVPSMIAECRASGLNDSCSTAFAEMSASSWSVVAVASRSSLALNWSAFMPSSVMKSGRW</sequence>
<evidence type="ECO:0000313" key="2">
    <source>
        <dbReference type="EMBL" id="MFB9074385.1"/>
    </source>
</evidence>
<comment type="caution">
    <text evidence="2">The sequence shown here is derived from an EMBL/GenBank/DDBJ whole genome shotgun (WGS) entry which is preliminary data.</text>
</comment>
<evidence type="ECO:0000313" key="3">
    <source>
        <dbReference type="Proteomes" id="UP001589575"/>
    </source>
</evidence>
<keyword evidence="3" id="KW-1185">Reference proteome</keyword>